<dbReference type="EMBL" id="CP020809">
    <property type="protein sequence ID" value="ART68355.1"/>
    <property type="molecule type" value="Genomic_DNA"/>
</dbReference>
<gene>
    <name evidence="2" type="ORF">BTO20_06980</name>
</gene>
<feature type="domain" description="DUF2293" evidence="1">
    <location>
        <begin position="257"/>
        <end position="343"/>
    </location>
</feature>
<dbReference type="AlphaFoldDB" id="A0A1Y0BZQ4"/>
<protein>
    <recommendedName>
        <fullName evidence="1">DUF2293 domain-containing protein</fullName>
    </recommendedName>
</protein>
<dbReference type="Pfam" id="PF10056">
    <property type="entry name" value="DUF2293"/>
    <property type="match status" value="1"/>
</dbReference>
<evidence type="ECO:0000313" key="3">
    <source>
        <dbReference type="Proteomes" id="UP000195331"/>
    </source>
</evidence>
<organism evidence="2 3">
    <name type="scientific">Mycobacterium dioxanotrophicus</name>
    <dbReference type="NCBI Taxonomy" id="482462"/>
    <lineage>
        <taxon>Bacteria</taxon>
        <taxon>Bacillati</taxon>
        <taxon>Actinomycetota</taxon>
        <taxon>Actinomycetes</taxon>
        <taxon>Mycobacteriales</taxon>
        <taxon>Mycobacteriaceae</taxon>
        <taxon>Mycobacterium</taxon>
    </lineage>
</organism>
<dbReference type="PANTHER" id="PTHR38113:SF2">
    <property type="entry name" value="DUF2293 DOMAIN-CONTAINING PROTEIN"/>
    <property type="match status" value="1"/>
</dbReference>
<evidence type="ECO:0000313" key="2">
    <source>
        <dbReference type="EMBL" id="ART68355.1"/>
    </source>
</evidence>
<dbReference type="InterPro" id="IPR018744">
    <property type="entry name" value="DUF2293"/>
</dbReference>
<dbReference type="RefSeq" id="WP_087074499.1">
    <property type="nucleotide sequence ID" value="NZ_CP020809.1"/>
</dbReference>
<dbReference type="PANTHER" id="PTHR38113">
    <property type="match status" value="1"/>
</dbReference>
<dbReference type="OrthoDB" id="128600at2"/>
<keyword evidence="3" id="KW-1185">Reference proteome</keyword>
<reference evidence="2 3" key="1">
    <citation type="submission" date="2017-04" db="EMBL/GenBank/DDBJ databases">
        <title>Whole Genome Sequence of 1,4-Dioxane Degrading Bacterium Mycobacterium dioxanotrophicus PH-06.</title>
        <authorList>
            <person name="He Y."/>
        </authorList>
    </citation>
    <scope>NUCLEOTIDE SEQUENCE [LARGE SCALE GENOMIC DNA]</scope>
    <source>
        <strain evidence="2 3">PH-06</strain>
    </source>
</reference>
<accession>A0A1Y0BZQ4</accession>
<proteinExistence type="predicted"/>
<dbReference type="Proteomes" id="UP000195331">
    <property type="component" value="Chromosome"/>
</dbReference>
<sequence>MAQTNLEQRVEQAAEAVLKAQRYVSAIDVLLRLGWLTDSHVQRWRQGSIDSLESAIQTNPKKVAAALVAFQQWAHSRGLNASETDYVAATRDRRLLRFSADDDDMRERAYRTHWVSPDLDKRTIERQSKPPDLLVIMPVKDWTCTSCGGIGDFLFMEDAGPLCLDCADFGHLEFLPSGDAAMTRRAKKASGLSAVVVRWSRSRKRYERQGILVEPAAIEQAERECLSDAEIRARRRERDQARRADDDVQFQAKFAEAILTQFPRCPSDRAEAIARHAATRSSGRVGRSAAGRALDPDAVRLAVAASVRHEDTAYDKLLMSGTDRQSARDRVYHNIETVLESWRSD</sequence>
<name>A0A1Y0BZQ4_9MYCO</name>
<evidence type="ECO:0000259" key="1">
    <source>
        <dbReference type="Pfam" id="PF10056"/>
    </source>
</evidence>
<dbReference type="KEGG" id="mdx:BTO20_06980"/>